<accession>A0A556AYJ6</accession>
<dbReference type="InterPro" id="IPR036388">
    <property type="entry name" value="WH-like_DNA-bd_sf"/>
</dbReference>
<protein>
    <submittedName>
        <fullName evidence="5">GntR family transcriptional regulator</fullName>
    </submittedName>
</protein>
<dbReference type="SMART" id="SM00895">
    <property type="entry name" value="FCD"/>
    <property type="match status" value="1"/>
</dbReference>
<dbReference type="InterPro" id="IPR036390">
    <property type="entry name" value="WH_DNA-bd_sf"/>
</dbReference>
<dbReference type="PANTHER" id="PTHR43537:SF49">
    <property type="entry name" value="TRANSCRIPTIONAL REGULATORY PROTEIN"/>
    <property type="match status" value="1"/>
</dbReference>
<dbReference type="SMART" id="SM00345">
    <property type="entry name" value="HTH_GNTR"/>
    <property type="match status" value="1"/>
</dbReference>
<evidence type="ECO:0000313" key="5">
    <source>
        <dbReference type="EMBL" id="TSH98007.1"/>
    </source>
</evidence>
<dbReference type="InterPro" id="IPR011711">
    <property type="entry name" value="GntR_C"/>
</dbReference>
<dbReference type="Gene3D" id="1.10.10.10">
    <property type="entry name" value="Winged helix-like DNA-binding domain superfamily/Winged helix DNA-binding domain"/>
    <property type="match status" value="1"/>
</dbReference>
<sequence length="262" mass="27892">MAGKPAGAALRSVSDAAEAGGSQTLKAQLGLRELILDGELAAGERISELWVVERLGVSRTPVRAALLRLLDEGFLDPIPSGGYAVRAFSEADVRDAIEMRGTLEGMAARLAAERGVPARVLHAMHAVVEDIDAVLADDLSEAGFARYVALNERFHRLLAGACGSAVVERQIDKAVRLPFASPSGFVMVQSAGSDAREVLVLAQAQHRAVLDAIVHREGARAEALMREHARIALRNLERAFDSHAAMGRLQGGALIRRAGRQA</sequence>
<keyword evidence="3" id="KW-0804">Transcription</keyword>
<evidence type="ECO:0000256" key="1">
    <source>
        <dbReference type="ARBA" id="ARBA00023015"/>
    </source>
</evidence>
<dbReference type="GO" id="GO:0003700">
    <property type="term" value="F:DNA-binding transcription factor activity"/>
    <property type="evidence" value="ECO:0007669"/>
    <property type="project" value="InterPro"/>
</dbReference>
<organism evidence="5 6">
    <name type="scientific">Verticiella sediminum</name>
    <dbReference type="NCBI Taxonomy" id="1247510"/>
    <lineage>
        <taxon>Bacteria</taxon>
        <taxon>Pseudomonadati</taxon>
        <taxon>Pseudomonadota</taxon>
        <taxon>Betaproteobacteria</taxon>
        <taxon>Burkholderiales</taxon>
        <taxon>Alcaligenaceae</taxon>
        <taxon>Verticiella</taxon>
    </lineage>
</organism>
<dbReference type="Pfam" id="PF00392">
    <property type="entry name" value="GntR"/>
    <property type="match status" value="1"/>
</dbReference>
<dbReference type="EMBL" id="VLTJ01000007">
    <property type="protein sequence ID" value="TSH98007.1"/>
    <property type="molecule type" value="Genomic_DNA"/>
</dbReference>
<reference evidence="5 6" key="1">
    <citation type="submission" date="2019-07" db="EMBL/GenBank/DDBJ databases">
        <title>Qingshengfaniella alkalisoli gen. nov., sp. nov., isolated from saline soil.</title>
        <authorList>
            <person name="Xu L."/>
            <person name="Huang X.-X."/>
            <person name="Sun J.-Q."/>
        </authorList>
    </citation>
    <scope>NUCLEOTIDE SEQUENCE [LARGE SCALE GENOMIC DNA]</scope>
    <source>
        <strain evidence="5 6">DSM 27279</strain>
    </source>
</reference>
<feature type="domain" description="HTH gntR-type" evidence="4">
    <location>
        <begin position="21"/>
        <end position="88"/>
    </location>
</feature>
<dbReference type="Gene3D" id="1.20.120.530">
    <property type="entry name" value="GntR ligand-binding domain-like"/>
    <property type="match status" value="1"/>
</dbReference>
<evidence type="ECO:0000256" key="2">
    <source>
        <dbReference type="ARBA" id="ARBA00023125"/>
    </source>
</evidence>
<name>A0A556AYJ6_9BURK</name>
<comment type="caution">
    <text evidence="5">The sequence shown here is derived from an EMBL/GenBank/DDBJ whole genome shotgun (WGS) entry which is preliminary data.</text>
</comment>
<dbReference type="Pfam" id="PF07729">
    <property type="entry name" value="FCD"/>
    <property type="match status" value="1"/>
</dbReference>
<dbReference type="AlphaFoldDB" id="A0A556AYJ6"/>
<dbReference type="PROSITE" id="PS50949">
    <property type="entry name" value="HTH_GNTR"/>
    <property type="match status" value="1"/>
</dbReference>
<dbReference type="SUPFAM" id="SSF46785">
    <property type="entry name" value="Winged helix' DNA-binding domain"/>
    <property type="match status" value="1"/>
</dbReference>
<dbReference type="Proteomes" id="UP000318405">
    <property type="component" value="Unassembled WGS sequence"/>
</dbReference>
<dbReference type="PANTHER" id="PTHR43537">
    <property type="entry name" value="TRANSCRIPTIONAL REGULATOR, GNTR FAMILY"/>
    <property type="match status" value="1"/>
</dbReference>
<keyword evidence="2" id="KW-0238">DNA-binding</keyword>
<evidence type="ECO:0000313" key="6">
    <source>
        <dbReference type="Proteomes" id="UP000318405"/>
    </source>
</evidence>
<dbReference type="InterPro" id="IPR000524">
    <property type="entry name" value="Tscrpt_reg_HTH_GntR"/>
</dbReference>
<gene>
    <name evidence="5" type="ORF">FOZ76_04260</name>
</gene>
<proteinExistence type="predicted"/>
<dbReference type="SUPFAM" id="SSF48008">
    <property type="entry name" value="GntR ligand-binding domain-like"/>
    <property type="match status" value="1"/>
</dbReference>
<dbReference type="InterPro" id="IPR008920">
    <property type="entry name" value="TF_FadR/GntR_C"/>
</dbReference>
<dbReference type="OrthoDB" id="8680240at2"/>
<keyword evidence="6" id="KW-1185">Reference proteome</keyword>
<keyword evidence="1" id="KW-0805">Transcription regulation</keyword>
<dbReference type="GO" id="GO:0003677">
    <property type="term" value="F:DNA binding"/>
    <property type="evidence" value="ECO:0007669"/>
    <property type="project" value="UniProtKB-KW"/>
</dbReference>
<dbReference type="RefSeq" id="WP_143946889.1">
    <property type="nucleotide sequence ID" value="NZ_BAABMB010000004.1"/>
</dbReference>
<evidence type="ECO:0000256" key="3">
    <source>
        <dbReference type="ARBA" id="ARBA00023163"/>
    </source>
</evidence>
<evidence type="ECO:0000259" key="4">
    <source>
        <dbReference type="PROSITE" id="PS50949"/>
    </source>
</evidence>